<organism evidence="2 3">
    <name type="scientific">Nocardia rhizosphaerihabitans</name>
    <dbReference type="NCBI Taxonomy" id="1691570"/>
    <lineage>
        <taxon>Bacteria</taxon>
        <taxon>Bacillati</taxon>
        <taxon>Actinomycetota</taxon>
        <taxon>Actinomycetes</taxon>
        <taxon>Mycobacteriales</taxon>
        <taxon>Nocardiaceae</taxon>
        <taxon>Nocardia</taxon>
    </lineage>
</organism>
<comment type="caution">
    <text evidence="2">The sequence shown here is derived from an EMBL/GenBank/DDBJ whole genome shotgun (WGS) entry which is preliminary data.</text>
</comment>
<accession>A0ABQ2KT73</accession>
<proteinExistence type="predicted"/>
<dbReference type="SUPFAM" id="SSF55486">
    <property type="entry name" value="Metalloproteases ('zincins'), catalytic domain"/>
    <property type="match status" value="1"/>
</dbReference>
<evidence type="ECO:0000313" key="3">
    <source>
        <dbReference type="Proteomes" id="UP000658127"/>
    </source>
</evidence>
<evidence type="ECO:0000256" key="1">
    <source>
        <dbReference type="SAM" id="MobiDB-lite"/>
    </source>
</evidence>
<reference evidence="3" key="1">
    <citation type="journal article" date="2019" name="Int. J. Syst. Evol. Microbiol.">
        <title>The Global Catalogue of Microorganisms (GCM) 10K type strain sequencing project: providing services to taxonomists for standard genome sequencing and annotation.</title>
        <authorList>
            <consortium name="The Broad Institute Genomics Platform"/>
            <consortium name="The Broad Institute Genome Sequencing Center for Infectious Disease"/>
            <person name="Wu L."/>
            <person name="Ma J."/>
        </authorList>
    </citation>
    <scope>NUCLEOTIDE SEQUENCE [LARGE SCALE GENOMIC DNA]</scope>
    <source>
        <strain evidence="3">CGMCC 4.7329</strain>
    </source>
</reference>
<protein>
    <submittedName>
        <fullName evidence="2">Peptidase</fullName>
    </submittedName>
</protein>
<sequence length="491" mass="52070">MSFPGEEKQMIEHRFAVGVAAALVSVGMLVSGCTATTVASDQAVPTMDNPWEVAGATSNSGPSGSRPGVPDTDKKAENGDNGKIDKLALNAIADIEEYWQTEYSKTFRGTFKPASKYISWSAKAPESESVQFCKSSTYKLVNAAYCPLDHTIGWDRSVLLPLLVDKYKEMSVVMVLAHEYGHAIQSQADLLRGFLTDALVKEQQADCLAGVFLRHVAEGNSKHFTLNTTDGLNGVLGATVAVRDRDPNDPDAVHGSAFERVTAVQMGYTEGAKSCKGINKDEIDKRRGSLPVTFEDGERDEQLPVSQETLSTLATQLGKSMPVQNAPKFDYAGVTRNCSSTTTTEPVSYCPGSNTIGTDLPAMAKRAGEGASGKEEPLSAVVTGDYNAAVVFVSRYALAVQQDRKLSLTGAESAGLRTACLSGALTTKLSEPSSDPRLSAGDLDEAVSGLLADGLAAADVNGKVVPSGYQRLEAFRTGVLGGEQACLTQFK</sequence>
<dbReference type="Proteomes" id="UP000658127">
    <property type="component" value="Unassembled WGS sequence"/>
</dbReference>
<gene>
    <name evidence="2" type="ORF">GCM10011610_53920</name>
</gene>
<keyword evidence="3" id="KW-1185">Reference proteome</keyword>
<feature type="region of interest" description="Disordered" evidence="1">
    <location>
        <begin position="49"/>
        <end position="81"/>
    </location>
</feature>
<feature type="compositionally biased region" description="Basic and acidic residues" evidence="1">
    <location>
        <begin position="71"/>
        <end position="81"/>
    </location>
</feature>
<dbReference type="EMBL" id="BMNE01000006">
    <property type="protein sequence ID" value="GGN92647.1"/>
    <property type="molecule type" value="Genomic_DNA"/>
</dbReference>
<name>A0ABQ2KT73_9NOCA</name>
<evidence type="ECO:0000313" key="2">
    <source>
        <dbReference type="EMBL" id="GGN92647.1"/>
    </source>
</evidence>